<feature type="compositionally biased region" description="Basic residues" evidence="1">
    <location>
        <begin position="447"/>
        <end position="463"/>
    </location>
</feature>
<protein>
    <submittedName>
        <fullName evidence="2">Os03g0300801 protein</fullName>
    </submittedName>
</protein>
<dbReference type="InParanoid" id="A0A0P0VX81"/>
<evidence type="ECO:0000313" key="2">
    <source>
        <dbReference type="EMBL" id="BAS83765.1"/>
    </source>
</evidence>
<reference evidence="2 3" key="3">
    <citation type="journal article" date="2013" name="Rice">
        <title>Improvement of the Oryza sativa Nipponbare reference genome using next generation sequence and optical map data.</title>
        <authorList>
            <person name="Kawahara Y."/>
            <person name="de la Bastide M."/>
            <person name="Hamilton J.P."/>
            <person name="Kanamori H."/>
            <person name="McCombie W.R."/>
            <person name="Ouyang S."/>
            <person name="Schwartz D.C."/>
            <person name="Tanaka T."/>
            <person name="Wu J."/>
            <person name="Zhou S."/>
            <person name="Childs K.L."/>
            <person name="Davidson R.M."/>
            <person name="Lin H."/>
            <person name="Quesada-Ocampo L."/>
            <person name="Vaillancourt B."/>
            <person name="Sakai H."/>
            <person name="Lee S.S."/>
            <person name="Kim J."/>
            <person name="Numa H."/>
            <person name="Itoh T."/>
            <person name="Buell C.R."/>
            <person name="Matsumoto T."/>
        </authorList>
    </citation>
    <scope>NUCLEOTIDE SEQUENCE [LARGE SCALE GENOMIC DNA]</scope>
    <source>
        <strain evidence="3">cv. Nipponbare</strain>
    </source>
</reference>
<dbReference type="Gramene" id="Os03t0300801-00">
    <property type="protein sequence ID" value="Os03t0300801-00"/>
    <property type="gene ID" value="Os03g0300801"/>
</dbReference>
<feature type="region of interest" description="Disordered" evidence="1">
    <location>
        <begin position="36"/>
        <end position="71"/>
    </location>
</feature>
<proteinExistence type="predicted"/>
<sequence length="600" mass="64484">WWRRIENSEICTGSAKEGKESSLVLRLPGPFRGGVGRAVQVERRPERVERARPPGAEPRPRLAGSGPMQQAHRPRVEVAAAAEHVVAAEAVLVPPVLDRRHVPREHQQEGRQRPELVDAPRRRLLYLHPPLDAPRVARPPPPGEVEHHDARVEVARPAPRERPGELLVRPEPVGEVLGEVRVAVLRRADGAAAEVGAPELGDIVDDDEVGVEVDDPAHAGLEEIGQIVAGVVERLLQGLPHRRGDEAADAVGVEVVDLELELREHGADEVAERRVGDEEVEEDALGARGVLHDGVDRGDGAPEVLLVQRNRDVDERWVADIAGGVAAVSGIAERGGATEGEAPGAPRDLAREADVAVKLRRPDGLGGREGLQRRGQHHHHHGGGEEPGHPRRPQHGAPLSPARPPLPPTAAAAAAGPRPPQDAVQARDGVVQRQRGRQVVVSPSTKERKKKPTRRRRKKRRSHLTSIASPRAAPAGGSAGGVGEKRGGIHAKRGEVMGEQQQQQEEAAPTNPPPRRQAGDFLLPPSSLPHACALSSPARGCCSPCLLYPPMLLLPLPLRFCLFSRCDFGDSGARSLAPSPRLCCLSHLPFFLQALRSQAG</sequence>
<dbReference type="AlphaFoldDB" id="A0A0P0VX81"/>
<dbReference type="Proteomes" id="UP000059680">
    <property type="component" value="Chromosome 3"/>
</dbReference>
<dbReference type="EMBL" id="AP014959">
    <property type="protein sequence ID" value="BAS83765.1"/>
    <property type="molecule type" value="Genomic_DNA"/>
</dbReference>
<reference evidence="3" key="1">
    <citation type="journal article" date="2005" name="Nature">
        <title>The map-based sequence of the rice genome.</title>
        <authorList>
            <consortium name="International rice genome sequencing project (IRGSP)"/>
            <person name="Matsumoto T."/>
            <person name="Wu J."/>
            <person name="Kanamori H."/>
            <person name="Katayose Y."/>
            <person name="Fujisawa M."/>
            <person name="Namiki N."/>
            <person name="Mizuno H."/>
            <person name="Yamamoto K."/>
            <person name="Antonio B.A."/>
            <person name="Baba T."/>
            <person name="Sakata K."/>
            <person name="Nagamura Y."/>
            <person name="Aoki H."/>
            <person name="Arikawa K."/>
            <person name="Arita K."/>
            <person name="Bito T."/>
            <person name="Chiden Y."/>
            <person name="Fujitsuka N."/>
            <person name="Fukunaka R."/>
            <person name="Hamada M."/>
            <person name="Harada C."/>
            <person name="Hayashi A."/>
            <person name="Hijishita S."/>
            <person name="Honda M."/>
            <person name="Hosokawa S."/>
            <person name="Ichikawa Y."/>
            <person name="Idonuma A."/>
            <person name="Iijima M."/>
            <person name="Ikeda M."/>
            <person name="Ikeno M."/>
            <person name="Ito K."/>
            <person name="Ito S."/>
            <person name="Ito T."/>
            <person name="Ito Y."/>
            <person name="Ito Y."/>
            <person name="Iwabuchi A."/>
            <person name="Kamiya K."/>
            <person name="Karasawa W."/>
            <person name="Kurita K."/>
            <person name="Katagiri S."/>
            <person name="Kikuta A."/>
            <person name="Kobayashi H."/>
            <person name="Kobayashi N."/>
            <person name="Machita K."/>
            <person name="Maehara T."/>
            <person name="Masukawa M."/>
            <person name="Mizubayashi T."/>
            <person name="Mukai Y."/>
            <person name="Nagasaki H."/>
            <person name="Nagata Y."/>
            <person name="Naito S."/>
            <person name="Nakashima M."/>
            <person name="Nakama Y."/>
            <person name="Nakamichi Y."/>
            <person name="Nakamura M."/>
            <person name="Meguro A."/>
            <person name="Negishi M."/>
            <person name="Ohta I."/>
            <person name="Ohta T."/>
            <person name="Okamoto M."/>
            <person name="Ono N."/>
            <person name="Saji S."/>
            <person name="Sakaguchi M."/>
            <person name="Sakai K."/>
            <person name="Shibata M."/>
            <person name="Shimokawa T."/>
            <person name="Song J."/>
            <person name="Takazaki Y."/>
            <person name="Terasawa K."/>
            <person name="Tsugane M."/>
            <person name="Tsuji K."/>
            <person name="Ueda S."/>
            <person name="Waki K."/>
            <person name="Yamagata H."/>
            <person name="Yamamoto M."/>
            <person name="Yamamoto S."/>
            <person name="Yamane H."/>
            <person name="Yoshiki S."/>
            <person name="Yoshihara R."/>
            <person name="Yukawa K."/>
            <person name="Zhong H."/>
            <person name="Yano M."/>
            <person name="Yuan Q."/>
            <person name="Ouyang S."/>
            <person name="Liu J."/>
            <person name="Jones K.M."/>
            <person name="Gansberger K."/>
            <person name="Moffat K."/>
            <person name="Hill J."/>
            <person name="Bera J."/>
            <person name="Fadrosh D."/>
            <person name="Jin S."/>
            <person name="Johri S."/>
            <person name="Kim M."/>
            <person name="Overton L."/>
            <person name="Reardon M."/>
            <person name="Tsitrin T."/>
            <person name="Vuong H."/>
            <person name="Weaver B."/>
            <person name="Ciecko A."/>
            <person name="Tallon L."/>
            <person name="Jackson J."/>
            <person name="Pai G."/>
            <person name="Aken S.V."/>
            <person name="Utterback T."/>
            <person name="Reidmuller S."/>
            <person name="Feldblyum T."/>
            <person name="Hsiao J."/>
            <person name="Zismann V."/>
            <person name="Iobst S."/>
            <person name="de Vazeille A.R."/>
            <person name="Buell C.R."/>
            <person name="Ying K."/>
            <person name="Li Y."/>
            <person name="Lu T."/>
            <person name="Huang Y."/>
            <person name="Zhao Q."/>
            <person name="Feng Q."/>
            <person name="Zhang L."/>
            <person name="Zhu J."/>
            <person name="Weng Q."/>
            <person name="Mu J."/>
            <person name="Lu Y."/>
            <person name="Fan D."/>
            <person name="Liu Y."/>
            <person name="Guan J."/>
            <person name="Zhang Y."/>
            <person name="Yu S."/>
            <person name="Liu X."/>
            <person name="Zhang Y."/>
            <person name="Hong G."/>
            <person name="Han B."/>
            <person name="Choisne N."/>
            <person name="Demange N."/>
            <person name="Orjeda G."/>
            <person name="Samain S."/>
            <person name="Cattolico L."/>
            <person name="Pelletier E."/>
            <person name="Couloux A."/>
            <person name="Segurens B."/>
            <person name="Wincker P."/>
            <person name="D'Hont A."/>
            <person name="Scarpelli C."/>
            <person name="Weissenbach J."/>
            <person name="Salanoubat M."/>
            <person name="Quetier F."/>
            <person name="Yu Y."/>
            <person name="Kim H.R."/>
            <person name="Rambo T."/>
            <person name="Currie J."/>
            <person name="Collura K."/>
            <person name="Luo M."/>
            <person name="Yang T."/>
            <person name="Ammiraju J.S.S."/>
            <person name="Engler F."/>
            <person name="Soderlund C."/>
            <person name="Wing R.A."/>
            <person name="Palmer L.E."/>
            <person name="de la Bastide M."/>
            <person name="Spiegel L."/>
            <person name="Nascimento L."/>
            <person name="Zutavern T."/>
            <person name="O'Shaughnessy A."/>
            <person name="Dike S."/>
            <person name="Dedhia N."/>
            <person name="Preston R."/>
            <person name="Balija V."/>
            <person name="McCombie W.R."/>
            <person name="Chow T."/>
            <person name="Chen H."/>
            <person name="Chung M."/>
            <person name="Chen C."/>
            <person name="Shaw J."/>
            <person name="Wu H."/>
            <person name="Hsiao K."/>
            <person name="Chao Y."/>
            <person name="Chu M."/>
            <person name="Cheng C."/>
            <person name="Hour A."/>
            <person name="Lee P."/>
            <person name="Lin S."/>
            <person name="Lin Y."/>
            <person name="Liou J."/>
            <person name="Liu S."/>
            <person name="Hsing Y."/>
            <person name="Raghuvanshi S."/>
            <person name="Mohanty A."/>
            <person name="Bharti A.K."/>
            <person name="Gaur A."/>
            <person name="Gupta V."/>
            <person name="Kumar D."/>
            <person name="Ravi V."/>
            <person name="Vij S."/>
            <person name="Kapur A."/>
            <person name="Khurana P."/>
            <person name="Khurana P."/>
            <person name="Khurana J.P."/>
            <person name="Tyagi A.K."/>
            <person name="Gaikwad K."/>
            <person name="Singh A."/>
            <person name="Dalal V."/>
            <person name="Srivastava S."/>
            <person name="Dixit A."/>
            <person name="Pal A.K."/>
            <person name="Ghazi I.A."/>
            <person name="Yadav M."/>
            <person name="Pandit A."/>
            <person name="Bhargava A."/>
            <person name="Sureshbabu K."/>
            <person name="Batra K."/>
            <person name="Sharma T.R."/>
            <person name="Mohapatra T."/>
            <person name="Singh N.K."/>
            <person name="Messing J."/>
            <person name="Nelson A.B."/>
            <person name="Fuks G."/>
            <person name="Kavchok S."/>
            <person name="Keizer G."/>
            <person name="Linton E."/>
            <person name="Llaca V."/>
            <person name="Song R."/>
            <person name="Tanyolac B."/>
            <person name="Young S."/>
            <person name="Ho-Il K."/>
            <person name="Hahn J.H."/>
            <person name="Sangsakoo G."/>
            <person name="Vanavichit A."/>
            <person name="de Mattos Luiz.A.T."/>
            <person name="Zimmer P.D."/>
            <person name="Malone G."/>
            <person name="Dellagostin O."/>
            <person name="de Oliveira A.C."/>
            <person name="Bevan M."/>
            <person name="Bancroft I."/>
            <person name="Minx P."/>
            <person name="Cordum H."/>
            <person name="Wilson R."/>
            <person name="Cheng Z."/>
            <person name="Jin W."/>
            <person name="Jiang J."/>
            <person name="Leong S.A."/>
            <person name="Iwama H."/>
            <person name="Gojobori T."/>
            <person name="Itoh T."/>
            <person name="Niimura Y."/>
            <person name="Fujii Y."/>
            <person name="Habara T."/>
            <person name="Sakai H."/>
            <person name="Sato Y."/>
            <person name="Wilson G."/>
            <person name="Kumar K."/>
            <person name="McCouch S."/>
            <person name="Juretic N."/>
            <person name="Hoen D."/>
            <person name="Wright S."/>
            <person name="Bruskiewich R."/>
            <person name="Bureau T."/>
            <person name="Miyao A."/>
            <person name="Hirochika H."/>
            <person name="Nishikawa T."/>
            <person name="Kadowaki K."/>
            <person name="Sugiura M."/>
            <person name="Burr B."/>
            <person name="Sasaki T."/>
        </authorList>
    </citation>
    <scope>NUCLEOTIDE SEQUENCE [LARGE SCALE GENOMIC DNA]</scope>
    <source>
        <strain evidence="3">cv. Nipponbare</strain>
    </source>
</reference>
<feature type="non-terminal residue" evidence="2">
    <location>
        <position position="1"/>
    </location>
</feature>
<keyword evidence="3" id="KW-1185">Reference proteome</keyword>
<name>A0A0P0VX81_ORYSJ</name>
<organism evidence="2 3">
    <name type="scientific">Oryza sativa subsp. japonica</name>
    <name type="common">Rice</name>
    <dbReference type="NCBI Taxonomy" id="39947"/>
    <lineage>
        <taxon>Eukaryota</taxon>
        <taxon>Viridiplantae</taxon>
        <taxon>Streptophyta</taxon>
        <taxon>Embryophyta</taxon>
        <taxon>Tracheophyta</taxon>
        <taxon>Spermatophyta</taxon>
        <taxon>Magnoliopsida</taxon>
        <taxon>Liliopsida</taxon>
        <taxon>Poales</taxon>
        <taxon>Poaceae</taxon>
        <taxon>BOP clade</taxon>
        <taxon>Oryzoideae</taxon>
        <taxon>Oryzeae</taxon>
        <taxon>Oryzinae</taxon>
        <taxon>Oryza</taxon>
        <taxon>Oryza sativa</taxon>
    </lineage>
</organism>
<evidence type="ECO:0000313" key="3">
    <source>
        <dbReference type="Proteomes" id="UP000059680"/>
    </source>
</evidence>
<evidence type="ECO:0000256" key="1">
    <source>
        <dbReference type="SAM" id="MobiDB-lite"/>
    </source>
</evidence>
<feature type="compositionally biased region" description="Low complexity" evidence="1">
    <location>
        <begin position="423"/>
        <end position="441"/>
    </location>
</feature>
<reference evidence="2 3" key="2">
    <citation type="journal article" date="2013" name="Plant Cell Physiol.">
        <title>Rice Annotation Project Database (RAP-DB): an integrative and interactive database for rice genomics.</title>
        <authorList>
            <person name="Sakai H."/>
            <person name="Lee S.S."/>
            <person name="Tanaka T."/>
            <person name="Numa H."/>
            <person name="Kim J."/>
            <person name="Kawahara Y."/>
            <person name="Wakimoto H."/>
            <person name="Yang C.C."/>
            <person name="Iwamoto M."/>
            <person name="Abe T."/>
            <person name="Yamada Y."/>
            <person name="Muto A."/>
            <person name="Inokuchi H."/>
            <person name="Ikemura T."/>
            <person name="Matsumoto T."/>
            <person name="Sasaki T."/>
            <person name="Itoh T."/>
        </authorList>
    </citation>
    <scope>NUCLEOTIDE SEQUENCE [LARGE SCALE GENOMIC DNA]</scope>
    <source>
        <strain evidence="3">cv. Nipponbare</strain>
    </source>
</reference>
<feature type="region of interest" description="Disordered" evidence="1">
    <location>
        <begin position="359"/>
        <end position="520"/>
    </location>
</feature>
<gene>
    <name evidence="2" type="ordered locus">Os03g0300801</name>
    <name evidence="2" type="ORF">OSNPB_030300801</name>
</gene>
<dbReference type="PaxDb" id="39947-A0A0P0VX81"/>
<feature type="compositionally biased region" description="Basic and acidic residues" evidence="1">
    <location>
        <begin position="483"/>
        <end position="496"/>
    </location>
</feature>
<accession>A0A0P0VX81</accession>
<dbReference type="eggNOG" id="ENOG502T1DD">
    <property type="taxonomic scope" value="Eukaryota"/>
</dbReference>
<feature type="compositionally biased region" description="Basic and acidic residues" evidence="1">
    <location>
        <begin position="40"/>
        <end position="52"/>
    </location>
</feature>